<reference evidence="2" key="1">
    <citation type="journal article" date="2023" name="J Glob Antimicrob Resist">
        <title>Emergence of NDM-1 and KPC-3 carbapenemases in Kluyvera cryocrescens: Investigating genetic heterogeneity and acquisition routes of blaNDM-1 in Enterobacterales species in Portugal.</title>
        <authorList>
            <person name="Loiodice M."/>
            <person name="Ribeiro M."/>
            <person name="Peixe L."/>
            <person name="Novais A."/>
        </authorList>
    </citation>
    <scope>NUCLEOTIDE SEQUENCE</scope>
    <source>
        <strain evidence="2">K629</strain>
    </source>
</reference>
<accession>A0AAW9CAE5</accession>
<comment type="caution">
    <text evidence="2">The sequence shown here is derived from an EMBL/GenBank/DDBJ whole genome shotgun (WGS) entry which is preliminary data.</text>
</comment>
<evidence type="ECO:0000313" key="2">
    <source>
        <dbReference type="EMBL" id="MDW3777862.1"/>
    </source>
</evidence>
<feature type="domain" description="N-acetylmuramidase" evidence="1">
    <location>
        <begin position="30"/>
        <end position="199"/>
    </location>
</feature>
<organism evidence="2 3">
    <name type="scientific">Kluyvera cryocrescens</name>
    <name type="common">Kluyvera citrophila</name>
    <dbReference type="NCBI Taxonomy" id="580"/>
    <lineage>
        <taxon>Bacteria</taxon>
        <taxon>Pseudomonadati</taxon>
        <taxon>Pseudomonadota</taxon>
        <taxon>Gammaproteobacteria</taxon>
        <taxon>Enterobacterales</taxon>
        <taxon>Enterobacteriaceae</taxon>
        <taxon>Kluyvera</taxon>
    </lineage>
</organism>
<evidence type="ECO:0000259" key="1">
    <source>
        <dbReference type="Pfam" id="PF11860"/>
    </source>
</evidence>
<evidence type="ECO:0000313" key="3">
    <source>
        <dbReference type="Proteomes" id="UP001276300"/>
    </source>
</evidence>
<dbReference type="Pfam" id="PF11860">
    <property type="entry name" value="Muramidase"/>
    <property type="match status" value="1"/>
</dbReference>
<sequence>MNMEDSTPLALQTLSWQEIVAAAAQINIEPCALQAVCNVESSGSGFLSSGRPKILFEGHIFWRELAKRHYQPEILAANFPSIIYQKWTKQHYQGGEKEYERLAIALSIHHEAAYCSTSWGAFQIMGFHHVLCGFRTVDDFVAAQHHSCHKQLDAFCQFLVANNLQLYLQKRDWAAFARLYNGPEYLRNQYDKKLEIAYRWCQNAHSGCF</sequence>
<dbReference type="RefSeq" id="WP_318242670.1">
    <property type="nucleotide sequence ID" value="NZ_JAUEQX010000010.1"/>
</dbReference>
<name>A0AAW9CAE5_KLUCR</name>
<proteinExistence type="predicted"/>
<protein>
    <submittedName>
        <fullName evidence="2">N-acetylmuramidase family protein</fullName>
    </submittedName>
</protein>
<dbReference type="InterPro" id="IPR024408">
    <property type="entry name" value="Muramidase"/>
</dbReference>
<gene>
    <name evidence="2" type="ORF">QWU01_13715</name>
</gene>
<dbReference type="Proteomes" id="UP001276300">
    <property type="component" value="Unassembled WGS sequence"/>
</dbReference>
<dbReference type="AlphaFoldDB" id="A0AAW9CAE5"/>
<dbReference type="EMBL" id="JAUEQX010000010">
    <property type="protein sequence ID" value="MDW3777862.1"/>
    <property type="molecule type" value="Genomic_DNA"/>
</dbReference>